<sequence length="595" mass="67258">MSNLPQKSNSVTATKGLLITKSSPLATESCKLEKQFITAQNMASHYRRVINAKPSIDTTPPKSLTKSIKAYLKAKDRVKRELMQLSWANKNFNRPKSAENPVSIEDDRSDSKSLTTVSRTLKTEESKSRTLPDQKKLHKSMSSIMNPALKAMSRLVSGHNYDVLDLHAGKFKHPNKEFQPRIINLEKSSSKLRQSNIYEPPRRRKKNTIQKTNNDHENENLSIRNSNLNESKNFNEESDGEELYPPKLNSSEIFNASTGSKRLSASQISLKRAAEKEEQLKYIEFLKDVTTDVLERGITSNKNRNRLDDRKMREILGSLRVDIGIPNESEAEIDSNLYQTVNKALLMDKEQNKENTDAESEYLSLKKFGYPSRVNSSRSLLGDERTDLNVSHGKKLFDDYENQIIQNIQTIRRKSSSSGNEQSRKNSVESDKSTPKLSRHSSILKKSPSQSSLPSRKESVDPKNQEVDLSKSYQDNEAHINDKNGDSDDDDIFITSKKDSRNSSNNGSRRSSQVKENSIRNSVVDEDALFNDNYGAPDMDSGGSENDDQFNELNTQMWKGASRKKSSDSSGSDNRSVDTPTPKPRSTKNVSNQKY</sequence>
<evidence type="ECO:0000313" key="2">
    <source>
        <dbReference type="EMBL" id="RNA30326.1"/>
    </source>
</evidence>
<dbReference type="AlphaFoldDB" id="A0A3M7S3C7"/>
<proteinExistence type="predicted"/>
<evidence type="ECO:0000313" key="3">
    <source>
        <dbReference type="Proteomes" id="UP000276133"/>
    </source>
</evidence>
<keyword evidence="3" id="KW-1185">Reference proteome</keyword>
<dbReference type="STRING" id="10195.A0A3M7S3C7"/>
<dbReference type="InterPro" id="IPR029357">
    <property type="entry name" value="SPATA7"/>
</dbReference>
<dbReference type="EMBL" id="REGN01002102">
    <property type="protein sequence ID" value="RNA30326.1"/>
    <property type="molecule type" value="Genomic_DNA"/>
</dbReference>
<feature type="compositionally biased region" description="Basic and acidic residues" evidence="1">
    <location>
        <begin position="121"/>
        <end position="135"/>
    </location>
</feature>
<feature type="compositionally biased region" description="Low complexity" evidence="1">
    <location>
        <begin position="444"/>
        <end position="454"/>
    </location>
</feature>
<accession>A0A3M7S3C7</accession>
<organism evidence="2 3">
    <name type="scientific">Brachionus plicatilis</name>
    <name type="common">Marine rotifer</name>
    <name type="synonym">Brachionus muelleri</name>
    <dbReference type="NCBI Taxonomy" id="10195"/>
    <lineage>
        <taxon>Eukaryota</taxon>
        <taxon>Metazoa</taxon>
        <taxon>Spiralia</taxon>
        <taxon>Gnathifera</taxon>
        <taxon>Rotifera</taxon>
        <taxon>Eurotatoria</taxon>
        <taxon>Monogononta</taxon>
        <taxon>Pseudotrocha</taxon>
        <taxon>Ploima</taxon>
        <taxon>Brachionidae</taxon>
        <taxon>Brachionus</taxon>
    </lineage>
</organism>
<dbReference type="PANTHER" id="PTHR14917">
    <property type="entry name" value="SPERMATOGENESIS-ASSOCIATED PROTEIN 7"/>
    <property type="match status" value="1"/>
</dbReference>
<feature type="compositionally biased region" description="Polar residues" evidence="1">
    <location>
        <begin position="220"/>
        <end position="232"/>
    </location>
</feature>
<protein>
    <submittedName>
        <fullName evidence="2">Spermatogenesis-associated 7</fullName>
    </submittedName>
</protein>
<comment type="caution">
    <text evidence="2">The sequence shown here is derived from an EMBL/GenBank/DDBJ whole genome shotgun (WGS) entry which is preliminary data.</text>
</comment>
<dbReference type="Pfam" id="PF15244">
    <property type="entry name" value="HSD3"/>
    <property type="match status" value="1"/>
</dbReference>
<gene>
    <name evidence="2" type="ORF">BpHYR1_050590</name>
</gene>
<name>A0A3M7S3C7_BRAPC</name>
<dbReference type="GO" id="GO:0005930">
    <property type="term" value="C:axoneme"/>
    <property type="evidence" value="ECO:0007669"/>
    <property type="project" value="TreeGrafter"/>
</dbReference>
<feature type="region of interest" description="Disordered" evidence="1">
    <location>
        <begin position="189"/>
        <end position="251"/>
    </location>
</feature>
<feature type="region of interest" description="Disordered" evidence="1">
    <location>
        <begin position="92"/>
        <end position="137"/>
    </location>
</feature>
<evidence type="ECO:0000256" key="1">
    <source>
        <dbReference type="SAM" id="MobiDB-lite"/>
    </source>
</evidence>
<feature type="compositionally biased region" description="Low complexity" evidence="1">
    <location>
        <begin position="502"/>
        <end position="511"/>
    </location>
</feature>
<dbReference type="OrthoDB" id="6263678at2759"/>
<feature type="compositionally biased region" description="Basic and acidic residues" evidence="1">
    <location>
        <begin position="455"/>
        <end position="486"/>
    </location>
</feature>
<dbReference type="PANTHER" id="PTHR14917:SF4">
    <property type="entry name" value="SPERMATOGENESIS-ASSOCIATED 7"/>
    <property type="match status" value="1"/>
</dbReference>
<feature type="region of interest" description="Disordered" evidence="1">
    <location>
        <begin position="410"/>
        <end position="595"/>
    </location>
</feature>
<dbReference type="GO" id="GO:0000226">
    <property type="term" value="P:microtubule cytoskeleton organization"/>
    <property type="evidence" value="ECO:0007669"/>
    <property type="project" value="TreeGrafter"/>
</dbReference>
<feature type="compositionally biased region" description="Basic and acidic residues" evidence="1">
    <location>
        <begin position="422"/>
        <end position="434"/>
    </location>
</feature>
<dbReference type="Proteomes" id="UP000276133">
    <property type="component" value="Unassembled WGS sequence"/>
</dbReference>
<dbReference type="GO" id="GO:0036064">
    <property type="term" value="C:ciliary basal body"/>
    <property type="evidence" value="ECO:0007669"/>
    <property type="project" value="TreeGrafter"/>
</dbReference>
<reference evidence="2 3" key="1">
    <citation type="journal article" date="2018" name="Sci. Rep.">
        <title>Genomic signatures of local adaptation to the degree of environmental predictability in rotifers.</title>
        <authorList>
            <person name="Franch-Gras L."/>
            <person name="Hahn C."/>
            <person name="Garcia-Roger E.M."/>
            <person name="Carmona M.J."/>
            <person name="Serra M."/>
            <person name="Gomez A."/>
        </authorList>
    </citation>
    <scope>NUCLEOTIDE SEQUENCE [LARGE SCALE GENOMIC DNA]</scope>
    <source>
        <strain evidence="2">HYR1</strain>
    </source>
</reference>